<reference evidence="5" key="1">
    <citation type="journal article" date="2019" name="Int. J. Syst. Evol. Microbiol.">
        <title>The Global Catalogue of Microorganisms (GCM) 10K type strain sequencing project: providing services to taxonomists for standard genome sequencing and annotation.</title>
        <authorList>
            <consortium name="The Broad Institute Genomics Platform"/>
            <consortium name="The Broad Institute Genome Sequencing Center for Infectious Disease"/>
            <person name="Wu L."/>
            <person name="Ma J."/>
        </authorList>
    </citation>
    <scope>NUCLEOTIDE SEQUENCE [LARGE SCALE GENOMIC DNA]</scope>
    <source>
        <strain evidence="5">JCM 30846</strain>
    </source>
</reference>
<comment type="caution">
    <text evidence="4">The sequence shown here is derived from an EMBL/GenBank/DDBJ whole genome shotgun (WGS) entry which is preliminary data.</text>
</comment>
<evidence type="ECO:0000259" key="2">
    <source>
        <dbReference type="Pfam" id="PF02771"/>
    </source>
</evidence>
<evidence type="ECO:0000313" key="4">
    <source>
        <dbReference type="EMBL" id="GAA3725918.1"/>
    </source>
</evidence>
<dbReference type="SUPFAM" id="SSF47203">
    <property type="entry name" value="Acyl-CoA dehydrogenase C-terminal domain-like"/>
    <property type="match status" value="1"/>
</dbReference>
<dbReference type="Gene3D" id="1.20.140.10">
    <property type="entry name" value="Butyryl-CoA Dehydrogenase, subunit A, domain 3"/>
    <property type="match status" value="1"/>
</dbReference>
<evidence type="ECO:0000259" key="3">
    <source>
        <dbReference type="Pfam" id="PF08028"/>
    </source>
</evidence>
<feature type="domain" description="Acyl-CoA dehydrogenase/oxidase N-terminal" evidence="2">
    <location>
        <begin position="36"/>
        <end position="125"/>
    </location>
</feature>
<dbReference type="EMBL" id="BAABEP010000013">
    <property type="protein sequence ID" value="GAA3725918.1"/>
    <property type="molecule type" value="Genomic_DNA"/>
</dbReference>
<dbReference type="SUPFAM" id="SSF56645">
    <property type="entry name" value="Acyl-CoA dehydrogenase NM domain-like"/>
    <property type="match status" value="1"/>
</dbReference>
<dbReference type="Pfam" id="PF02771">
    <property type="entry name" value="Acyl-CoA_dh_N"/>
    <property type="match status" value="1"/>
</dbReference>
<dbReference type="PANTHER" id="PTHR43884:SF12">
    <property type="entry name" value="ISOVALERYL-COA DEHYDROGENASE, MITOCHONDRIAL-RELATED"/>
    <property type="match status" value="1"/>
</dbReference>
<accession>A0ABP7EVU2</accession>
<dbReference type="InterPro" id="IPR013786">
    <property type="entry name" value="AcylCoA_DH/ox_N"/>
</dbReference>
<protein>
    <submittedName>
        <fullName evidence="4">Actinorhodin polyketide dimerase ActVA</fullName>
    </submittedName>
</protein>
<sequence length="423" mass="43434">MPPPLSASAVQGRTTPQAGALEVPDVAPGTLTAGARAARDVAAPLAARADRDRCLAPDTVRAITDAGFPRHFVPRRFGGAAGGFVDFAGASAELACACAAAGWCASLYASHARLAAYLPAAGQEEIWASGPDARISAGFVPGGTARAKGTDYVLSGAWKYISGIDHADWALLCARDPDAGADTLRFFAVPRQAWSVDDTWFTMGLRGTGSRTAVLEDVLVPAHRTLAQSVLLAGTAPDTARAACHSAPLRLVNGLTMLAPALGASTAALGAWVEHTASRTEMIMGRAVRAAQKASAQATLARAAAALDTALLLTMRVATHADGAAPAAAPSGVGLGGPGGTDMDSLIARSHRDFAVAAEALTDAVERLQRESGTQGQAQGSVVERAWRDVHAATSHAALRFEGNAAVYARHVLHVHDGEISHE</sequence>
<feature type="domain" description="Acyl-CoA dehydrogenase C-terminal" evidence="3">
    <location>
        <begin position="257"/>
        <end position="400"/>
    </location>
</feature>
<dbReference type="Gene3D" id="1.10.540.10">
    <property type="entry name" value="Acyl-CoA dehydrogenase/oxidase, N-terminal domain"/>
    <property type="match status" value="1"/>
</dbReference>
<name>A0ABP7EVU2_9ACTN</name>
<keyword evidence="1" id="KW-0560">Oxidoreductase</keyword>
<evidence type="ECO:0000256" key="1">
    <source>
        <dbReference type="ARBA" id="ARBA00023002"/>
    </source>
</evidence>
<gene>
    <name evidence="4" type="primary">actVA</name>
    <name evidence="4" type="ORF">GCM10023082_24900</name>
</gene>
<dbReference type="PANTHER" id="PTHR43884">
    <property type="entry name" value="ACYL-COA DEHYDROGENASE"/>
    <property type="match status" value="1"/>
</dbReference>
<dbReference type="Proteomes" id="UP001499884">
    <property type="component" value="Unassembled WGS sequence"/>
</dbReference>
<organism evidence="4 5">
    <name type="scientific">Streptomyces tremellae</name>
    <dbReference type="NCBI Taxonomy" id="1124239"/>
    <lineage>
        <taxon>Bacteria</taxon>
        <taxon>Bacillati</taxon>
        <taxon>Actinomycetota</taxon>
        <taxon>Actinomycetes</taxon>
        <taxon>Kitasatosporales</taxon>
        <taxon>Streptomycetaceae</taxon>
        <taxon>Streptomyces</taxon>
    </lineage>
</organism>
<dbReference type="PIRSF" id="PIRSF016578">
    <property type="entry name" value="HsaA"/>
    <property type="match status" value="1"/>
</dbReference>
<dbReference type="InterPro" id="IPR046373">
    <property type="entry name" value="Acyl-CoA_Oxase/DH_mid-dom_sf"/>
</dbReference>
<dbReference type="Pfam" id="PF08028">
    <property type="entry name" value="Acyl-CoA_dh_2"/>
    <property type="match status" value="1"/>
</dbReference>
<dbReference type="InterPro" id="IPR037069">
    <property type="entry name" value="AcylCoA_DH/ox_N_sf"/>
</dbReference>
<dbReference type="Gene3D" id="2.40.110.10">
    <property type="entry name" value="Butyryl-CoA Dehydrogenase, subunit A, domain 2"/>
    <property type="match status" value="1"/>
</dbReference>
<evidence type="ECO:0000313" key="5">
    <source>
        <dbReference type="Proteomes" id="UP001499884"/>
    </source>
</evidence>
<proteinExistence type="predicted"/>
<keyword evidence="5" id="KW-1185">Reference proteome</keyword>
<dbReference type="InterPro" id="IPR036250">
    <property type="entry name" value="AcylCo_DH-like_C"/>
</dbReference>
<dbReference type="InterPro" id="IPR009100">
    <property type="entry name" value="AcylCoA_DH/oxidase_NM_dom_sf"/>
</dbReference>
<dbReference type="RefSeq" id="WP_345645343.1">
    <property type="nucleotide sequence ID" value="NZ_BAABEP010000013.1"/>
</dbReference>
<dbReference type="InterPro" id="IPR013107">
    <property type="entry name" value="Acyl-CoA_DH_C"/>
</dbReference>